<dbReference type="Proteomes" id="UP000247480">
    <property type="component" value="Unassembled WGS sequence"/>
</dbReference>
<dbReference type="InterPro" id="IPR029057">
    <property type="entry name" value="PRTase-like"/>
</dbReference>
<evidence type="ECO:0000313" key="2">
    <source>
        <dbReference type="Proteomes" id="UP000247480"/>
    </source>
</evidence>
<dbReference type="EMBL" id="BGJZ01000320">
    <property type="protein sequence ID" value="GBH12845.1"/>
    <property type="molecule type" value="Genomic_DNA"/>
</dbReference>
<dbReference type="GO" id="GO:0016746">
    <property type="term" value="F:acyltransferase activity"/>
    <property type="evidence" value="ECO:0007669"/>
    <property type="project" value="UniProtKB-KW"/>
</dbReference>
<protein>
    <submittedName>
        <fullName evidence="1">L-amino acid N-acyltransferase YncA</fullName>
    </submittedName>
</protein>
<accession>A0A2V0QRJ3</accession>
<comment type="caution">
    <text evidence="1">The sequence shown here is derived from an EMBL/GenBank/DDBJ whole genome shotgun (WGS) entry which is preliminary data.</text>
</comment>
<organism evidence="1 2">
    <name type="scientific">Pseudomonas syringae pv. actinidiae</name>
    <dbReference type="NCBI Taxonomy" id="103796"/>
    <lineage>
        <taxon>Bacteria</taxon>
        <taxon>Pseudomonadati</taxon>
        <taxon>Pseudomonadota</taxon>
        <taxon>Gammaproteobacteria</taxon>
        <taxon>Pseudomonadales</taxon>
        <taxon>Pseudomonadaceae</taxon>
        <taxon>Pseudomonas</taxon>
        <taxon>Pseudomonas syringae</taxon>
    </lineage>
</organism>
<keyword evidence="1" id="KW-0808">Transferase</keyword>
<dbReference type="Gene3D" id="3.40.50.2020">
    <property type="match status" value="1"/>
</dbReference>
<dbReference type="RefSeq" id="WP_110459737.1">
    <property type="nucleotide sequence ID" value="NZ_AP019411.1"/>
</dbReference>
<name>A0A2V0QRJ3_PSESF</name>
<dbReference type="SUPFAM" id="SSF53271">
    <property type="entry name" value="PRTase-like"/>
    <property type="match status" value="1"/>
</dbReference>
<proteinExistence type="predicted"/>
<gene>
    <name evidence="1" type="ORF">KPSA1_06320</name>
</gene>
<reference evidence="1 2" key="1">
    <citation type="submission" date="2018-04" db="EMBL/GenBank/DDBJ databases">
        <title>Draft genome sequence of Pseudomonas syringae pv. actinidiae biovar 1 strains isolated from kiwifruit in Kagawa prefecture.</title>
        <authorList>
            <person name="Tabuchi M."/>
            <person name="Saito M."/>
            <person name="Fujiwara S."/>
            <person name="Sasa N."/>
            <person name="Akimitsu K."/>
            <person name="Gomi K."/>
            <person name="Konishi-Sugita S."/>
            <person name="Hamano K."/>
            <person name="Kataoka I."/>
        </authorList>
    </citation>
    <scope>NUCLEOTIDE SEQUENCE [LARGE SCALE GENOMIC DNA]</scope>
    <source>
        <strain evidence="1 2">MAFF212206</strain>
    </source>
</reference>
<dbReference type="AlphaFoldDB" id="A0A2V0QRJ3"/>
<keyword evidence="1" id="KW-0012">Acyltransferase</keyword>
<evidence type="ECO:0000313" key="1">
    <source>
        <dbReference type="EMBL" id="GBH12845.1"/>
    </source>
</evidence>
<sequence>MLALITSPAAVLIGGSVDPTLVNTLNLLSYAGHYVLITSNRPKPWWFDQHFQGSGVKFQREIGRQNGRFLKTLAEKLACPTHNILVLAATHHDVIMAKNGRVMLVAAGWSTEANVRRFGIKINSAEQLKELMALADDWSGHWWFEGDCDTYSTRALADLSGMGRDITQAQAVFGKKLTQIVKQGGAQLTALALLTSRSLYIDGIDKKKDLLWGVYPSSKSTNIDDEVLSELTHSLRTAVCQVQMARRGVPLFIRHTPSIKRSGSRAIDRTDPTDQITTIHLNPEYRFNVQERSVVVVDDCTTHGLSFGVAAAFLKAAGANEVLGLGLGKFGNTLQQYQIEIMSDPFAPVSAGGFQVHSSGPFSGRNDARAQESLRLLMQL</sequence>